<dbReference type="GO" id="GO:0004867">
    <property type="term" value="F:serine-type endopeptidase inhibitor activity"/>
    <property type="evidence" value="ECO:0007669"/>
    <property type="project" value="UniProtKB-KW"/>
</dbReference>
<reference evidence="7" key="2">
    <citation type="submission" date="2025-09" db="UniProtKB">
        <authorList>
            <consortium name="Ensembl"/>
        </authorList>
    </citation>
    <scope>IDENTIFICATION</scope>
</reference>
<feature type="domain" description="BPTI/Kunitz inhibitor" evidence="6">
    <location>
        <begin position="74"/>
        <end position="124"/>
    </location>
</feature>
<proteinExistence type="predicted"/>
<evidence type="ECO:0000256" key="4">
    <source>
        <dbReference type="ARBA" id="ARBA00023157"/>
    </source>
</evidence>
<accession>A0A8C7ZLQ8</accession>
<sequence>LPLCSMILVQTSCHDTFTHISPDSGPCFGMVQRYFYNPTKMSCEIFNYGGCLGNQNNFVTEKECLQRCRPEAVCRLPMDAKPCVGSPPIWTFNSTSGLCVPFKQGYCQANGNKFYTKSECDEYCGVIKAGEANGAIFSHKSQRSQIKKCPNFFVSVKVVLFWSEAESVAQLLK</sequence>
<feature type="domain" description="BPTI/Kunitz inhibitor" evidence="6">
    <location>
        <begin position="18"/>
        <end position="68"/>
    </location>
</feature>
<dbReference type="InterPro" id="IPR029856">
    <property type="entry name" value="AMBP"/>
</dbReference>
<dbReference type="InterPro" id="IPR036880">
    <property type="entry name" value="Kunitz_BPTI_sf"/>
</dbReference>
<dbReference type="Ensembl" id="ENSOSIT00000046138.1">
    <property type="protein sequence ID" value="ENSOSIP00000043846.1"/>
    <property type="gene ID" value="ENSOSIG00000021012.1"/>
</dbReference>
<dbReference type="SUPFAM" id="SSF57362">
    <property type="entry name" value="BPTI-like"/>
    <property type="match status" value="2"/>
</dbReference>
<dbReference type="GeneTree" id="ENSGT00940000160109"/>
<evidence type="ECO:0000256" key="1">
    <source>
        <dbReference type="ARBA" id="ARBA00022690"/>
    </source>
</evidence>
<evidence type="ECO:0000256" key="2">
    <source>
        <dbReference type="ARBA" id="ARBA00022737"/>
    </source>
</evidence>
<evidence type="ECO:0000256" key="3">
    <source>
        <dbReference type="ARBA" id="ARBA00022900"/>
    </source>
</evidence>
<dbReference type="PANTHER" id="PTHR46676:SF1">
    <property type="entry name" value="PROTEIN AMBP"/>
    <property type="match status" value="1"/>
</dbReference>
<reference evidence="7" key="1">
    <citation type="submission" date="2025-08" db="UniProtKB">
        <authorList>
            <consortium name="Ensembl"/>
        </authorList>
    </citation>
    <scope>IDENTIFICATION</scope>
</reference>
<evidence type="ECO:0000313" key="8">
    <source>
        <dbReference type="Proteomes" id="UP000694383"/>
    </source>
</evidence>
<dbReference type="PROSITE" id="PS50279">
    <property type="entry name" value="BPTI_KUNITZ_2"/>
    <property type="match status" value="2"/>
</dbReference>
<dbReference type="FunFam" id="4.10.410.10:FF:000010">
    <property type="entry name" value="Alpha1-microglobulin/bikunin (AMBP)"/>
    <property type="match status" value="1"/>
</dbReference>
<keyword evidence="3" id="KW-0722">Serine protease inhibitor</keyword>
<keyword evidence="4" id="KW-1015">Disulfide bond</keyword>
<organism evidence="7 8">
    <name type="scientific">Oryzias sinensis</name>
    <name type="common">Chinese medaka</name>
    <dbReference type="NCBI Taxonomy" id="183150"/>
    <lineage>
        <taxon>Eukaryota</taxon>
        <taxon>Metazoa</taxon>
        <taxon>Chordata</taxon>
        <taxon>Craniata</taxon>
        <taxon>Vertebrata</taxon>
        <taxon>Euteleostomi</taxon>
        <taxon>Actinopterygii</taxon>
        <taxon>Neopterygii</taxon>
        <taxon>Teleostei</taxon>
        <taxon>Neoteleostei</taxon>
        <taxon>Acanthomorphata</taxon>
        <taxon>Ovalentaria</taxon>
        <taxon>Atherinomorphae</taxon>
        <taxon>Beloniformes</taxon>
        <taxon>Adrianichthyidae</taxon>
        <taxon>Oryziinae</taxon>
        <taxon>Oryzias</taxon>
    </lineage>
</organism>
<evidence type="ECO:0000256" key="5">
    <source>
        <dbReference type="ARBA" id="ARBA00023180"/>
    </source>
</evidence>
<keyword evidence="8" id="KW-1185">Reference proteome</keyword>
<keyword evidence="5" id="KW-0325">Glycoprotein</keyword>
<dbReference type="Gene3D" id="4.10.410.10">
    <property type="entry name" value="Pancreatic trypsin inhibitor Kunitz domain"/>
    <property type="match status" value="2"/>
</dbReference>
<dbReference type="PANTHER" id="PTHR46676">
    <property type="entry name" value="PROTEIN AMBP"/>
    <property type="match status" value="1"/>
</dbReference>
<dbReference type="InterPro" id="IPR002223">
    <property type="entry name" value="Kunitz_BPTI"/>
</dbReference>
<dbReference type="InterPro" id="IPR020901">
    <property type="entry name" value="Prtase_inh_Kunz-CS"/>
</dbReference>
<dbReference type="SMART" id="SM00131">
    <property type="entry name" value="KU"/>
    <property type="match status" value="2"/>
</dbReference>
<dbReference type="PRINTS" id="PR00759">
    <property type="entry name" value="BASICPTASE"/>
</dbReference>
<keyword evidence="2" id="KW-0677">Repeat</keyword>
<dbReference type="AlphaFoldDB" id="A0A8C7ZLQ8"/>
<dbReference type="Pfam" id="PF00014">
    <property type="entry name" value="Kunitz_BPTI"/>
    <property type="match status" value="2"/>
</dbReference>
<evidence type="ECO:0000313" key="7">
    <source>
        <dbReference type="Ensembl" id="ENSOSIP00000043846.1"/>
    </source>
</evidence>
<keyword evidence="1" id="KW-0646">Protease inhibitor</keyword>
<name>A0A8C7ZLQ8_9TELE</name>
<evidence type="ECO:0000259" key="6">
    <source>
        <dbReference type="PROSITE" id="PS50279"/>
    </source>
</evidence>
<dbReference type="CDD" id="cd22597">
    <property type="entry name" value="Kunitz_bikunin_2-like"/>
    <property type="match status" value="1"/>
</dbReference>
<dbReference type="PROSITE" id="PS00280">
    <property type="entry name" value="BPTI_KUNITZ_1"/>
    <property type="match status" value="1"/>
</dbReference>
<protein>
    <recommendedName>
        <fullName evidence="6">BPTI/Kunitz inhibitor domain-containing protein</fullName>
    </recommendedName>
</protein>
<dbReference type="Proteomes" id="UP000694383">
    <property type="component" value="Unplaced"/>
</dbReference>